<feature type="transmembrane region" description="Helical" evidence="8">
    <location>
        <begin position="130"/>
        <end position="151"/>
    </location>
</feature>
<dbReference type="GO" id="GO:0005886">
    <property type="term" value="C:plasma membrane"/>
    <property type="evidence" value="ECO:0007669"/>
    <property type="project" value="TreeGrafter"/>
</dbReference>
<feature type="transmembrane region" description="Helical" evidence="8">
    <location>
        <begin position="370"/>
        <end position="388"/>
    </location>
</feature>
<dbReference type="eggNOG" id="KOG0254">
    <property type="taxonomic scope" value="Eukaryota"/>
</dbReference>
<dbReference type="InterPro" id="IPR036259">
    <property type="entry name" value="MFS_trans_sf"/>
</dbReference>
<evidence type="ECO:0000256" key="4">
    <source>
        <dbReference type="ARBA" id="ARBA00022692"/>
    </source>
</evidence>
<comment type="similarity">
    <text evidence="2">Belongs to the major facilitator superfamily. TCR/Tet family.</text>
</comment>
<accession>S8AZZ8</accession>
<dbReference type="InterPro" id="IPR011701">
    <property type="entry name" value="MFS"/>
</dbReference>
<gene>
    <name evidence="10" type="ORF">PDE_07002</name>
</gene>
<dbReference type="GO" id="GO:0022857">
    <property type="term" value="F:transmembrane transporter activity"/>
    <property type="evidence" value="ECO:0007669"/>
    <property type="project" value="InterPro"/>
</dbReference>
<keyword evidence="3" id="KW-0813">Transport</keyword>
<comment type="subcellular location">
    <subcellularLocation>
        <location evidence="1">Membrane</location>
        <topology evidence="1">Multi-pass membrane protein</topology>
    </subcellularLocation>
</comment>
<dbReference type="FunFam" id="1.20.1250.20:FF:000429">
    <property type="entry name" value="MFS drug efflux transporter, putative"/>
    <property type="match status" value="1"/>
</dbReference>
<reference evidence="10 11" key="1">
    <citation type="journal article" date="2013" name="PLoS ONE">
        <title>Genomic and secretomic analyses reveal unique features of the lignocellulolytic enzyme system of Penicillium decumbens.</title>
        <authorList>
            <person name="Liu G."/>
            <person name="Zhang L."/>
            <person name="Wei X."/>
            <person name="Zou G."/>
            <person name="Qin Y."/>
            <person name="Ma L."/>
            <person name="Li J."/>
            <person name="Zheng H."/>
            <person name="Wang S."/>
            <person name="Wang C."/>
            <person name="Xun L."/>
            <person name="Zhao G.-P."/>
            <person name="Zhou Z."/>
            <person name="Qu Y."/>
        </authorList>
    </citation>
    <scope>NUCLEOTIDE SEQUENCE [LARGE SCALE GENOMIC DNA]</scope>
    <source>
        <strain evidence="11">114-2 / CGMCC 5302</strain>
    </source>
</reference>
<dbReference type="InterPro" id="IPR020846">
    <property type="entry name" value="MFS_dom"/>
</dbReference>
<dbReference type="PANTHER" id="PTHR23501">
    <property type="entry name" value="MAJOR FACILITATOR SUPERFAMILY"/>
    <property type="match status" value="1"/>
</dbReference>
<evidence type="ECO:0000256" key="8">
    <source>
        <dbReference type="SAM" id="Phobius"/>
    </source>
</evidence>
<evidence type="ECO:0000313" key="11">
    <source>
        <dbReference type="Proteomes" id="UP000019376"/>
    </source>
</evidence>
<feature type="transmembrane region" description="Helical" evidence="8">
    <location>
        <begin position="265"/>
        <end position="285"/>
    </location>
</feature>
<dbReference type="PANTHER" id="PTHR23501:SF12">
    <property type="entry name" value="MAJOR FACILITATOR SUPERFAMILY (MFS) PROFILE DOMAIN-CONTAINING PROTEIN-RELATED"/>
    <property type="match status" value="1"/>
</dbReference>
<evidence type="ECO:0000256" key="6">
    <source>
        <dbReference type="ARBA" id="ARBA00023136"/>
    </source>
</evidence>
<feature type="transmembrane region" description="Helical" evidence="8">
    <location>
        <begin position="433"/>
        <end position="458"/>
    </location>
</feature>
<feature type="region of interest" description="Disordered" evidence="7">
    <location>
        <begin position="1"/>
        <end position="30"/>
    </location>
</feature>
<feature type="transmembrane region" description="Helical" evidence="8">
    <location>
        <begin position="306"/>
        <end position="327"/>
    </location>
</feature>
<evidence type="ECO:0000259" key="9">
    <source>
        <dbReference type="PROSITE" id="PS50850"/>
    </source>
</evidence>
<evidence type="ECO:0000256" key="3">
    <source>
        <dbReference type="ARBA" id="ARBA00022448"/>
    </source>
</evidence>
<feature type="compositionally biased region" description="Basic and acidic residues" evidence="7">
    <location>
        <begin position="19"/>
        <end position="30"/>
    </location>
</feature>
<feature type="transmembrane region" description="Helical" evidence="8">
    <location>
        <begin position="400"/>
        <end position="421"/>
    </location>
</feature>
<dbReference type="OrthoDB" id="10021397at2759"/>
<dbReference type="STRING" id="933388.S8AZZ8"/>
<dbReference type="AlphaFoldDB" id="S8AZZ8"/>
<sequence length="536" mass="57373">MSADSVNESGISTPPSEPVSEKTEPPSSPRDVHGIKWVLVIFALLSSLFLYALDNTVVANVQPKVVETFGHVALVPWLGVSFALASAATTLIWSKAYGTFSAKKLYIGSTTVFMGASALCGGAPDINSFIVGRAIAGAGGCGMYMGLLTLLSVTTDNAERPKYLSLTGLIWGIGTVLGPVVGGAFGDSSATWRWAFYLNLLVGAVASPIYFILLPDFKPQKGTPLMSRFAQIDYLGALLSIGTLLCVIMAMNFGGVLWPWSDRNIIGLFVGSGVLFVLFVVQQVYCIGTTLDNRMFPMHFWKSRTMITLFLTMMLATFGSFIGIFYLPLYYQFTRGSTAIQTSVHLLPFILFLVAFNLGNGQFMGKTGYYYPWYIVGAALELIGGVLMYHVDEFTSNAKIYGYTIILGTGVGCFCQAGFAVAQMKVKPSEIPYCVGFMTVGQMLGIVFGTGISGALFVNLAQDALRTVFPGADETQISNAISGVGSGLLQSAGSAEKAMAIHGITRAIQMAYVPVIAAGSICLICSVLMKREKVFV</sequence>
<dbReference type="SUPFAM" id="SSF103473">
    <property type="entry name" value="MFS general substrate transporter"/>
    <property type="match status" value="1"/>
</dbReference>
<keyword evidence="11" id="KW-1185">Reference proteome</keyword>
<keyword evidence="5 8" id="KW-1133">Transmembrane helix</keyword>
<evidence type="ECO:0000313" key="10">
    <source>
        <dbReference type="EMBL" id="EPS32043.1"/>
    </source>
</evidence>
<feature type="transmembrane region" description="Helical" evidence="8">
    <location>
        <begin position="511"/>
        <end position="529"/>
    </location>
</feature>
<evidence type="ECO:0000256" key="2">
    <source>
        <dbReference type="ARBA" id="ARBA00007520"/>
    </source>
</evidence>
<feature type="transmembrane region" description="Helical" evidence="8">
    <location>
        <begin position="339"/>
        <end position="358"/>
    </location>
</feature>
<proteinExistence type="inferred from homology"/>
<dbReference type="HOGENOM" id="CLU_000960_22_1_1"/>
<organism evidence="10 11">
    <name type="scientific">Penicillium oxalicum (strain 114-2 / CGMCC 5302)</name>
    <name type="common">Penicillium decumbens</name>
    <dbReference type="NCBI Taxonomy" id="933388"/>
    <lineage>
        <taxon>Eukaryota</taxon>
        <taxon>Fungi</taxon>
        <taxon>Dikarya</taxon>
        <taxon>Ascomycota</taxon>
        <taxon>Pezizomycotina</taxon>
        <taxon>Eurotiomycetes</taxon>
        <taxon>Eurotiomycetidae</taxon>
        <taxon>Eurotiales</taxon>
        <taxon>Aspergillaceae</taxon>
        <taxon>Penicillium</taxon>
    </lineage>
</organism>
<evidence type="ECO:0000256" key="7">
    <source>
        <dbReference type="SAM" id="MobiDB-lite"/>
    </source>
</evidence>
<feature type="transmembrane region" description="Helical" evidence="8">
    <location>
        <begin position="163"/>
        <end position="182"/>
    </location>
</feature>
<keyword evidence="6 8" id="KW-0472">Membrane</keyword>
<name>S8AZZ8_PENO1</name>
<feature type="domain" description="Major facilitator superfamily (MFS) profile" evidence="9">
    <location>
        <begin position="40"/>
        <end position="536"/>
    </location>
</feature>
<protein>
    <recommendedName>
        <fullName evidence="9">Major facilitator superfamily (MFS) profile domain-containing protein</fullName>
    </recommendedName>
</protein>
<dbReference type="EMBL" id="KB644414">
    <property type="protein sequence ID" value="EPS32043.1"/>
    <property type="molecule type" value="Genomic_DNA"/>
</dbReference>
<keyword evidence="4 8" id="KW-0812">Transmembrane</keyword>
<feature type="transmembrane region" description="Helical" evidence="8">
    <location>
        <begin position="234"/>
        <end position="253"/>
    </location>
</feature>
<evidence type="ECO:0000256" key="1">
    <source>
        <dbReference type="ARBA" id="ARBA00004141"/>
    </source>
</evidence>
<dbReference type="Proteomes" id="UP000019376">
    <property type="component" value="Unassembled WGS sequence"/>
</dbReference>
<dbReference type="Pfam" id="PF07690">
    <property type="entry name" value="MFS_1"/>
    <property type="match status" value="1"/>
</dbReference>
<dbReference type="Gene3D" id="1.20.1250.20">
    <property type="entry name" value="MFS general substrate transporter like domains"/>
    <property type="match status" value="1"/>
</dbReference>
<dbReference type="PROSITE" id="PS50850">
    <property type="entry name" value="MFS"/>
    <property type="match status" value="1"/>
</dbReference>
<feature type="compositionally biased region" description="Polar residues" evidence="7">
    <location>
        <begin position="1"/>
        <end position="14"/>
    </location>
</feature>
<feature type="transmembrane region" description="Helical" evidence="8">
    <location>
        <begin position="34"/>
        <end position="53"/>
    </location>
</feature>
<feature type="transmembrane region" description="Helical" evidence="8">
    <location>
        <begin position="73"/>
        <end position="93"/>
    </location>
</feature>
<dbReference type="PhylomeDB" id="S8AZZ8"/>
<feature type="transmembrane region" description="Helical" evidence="8">
    <location>
        <begin position="194"/>
        <end position="213"/>
    </location>
</feature>
<evidence type="ECO:0000256" key="5">
    <source>
        <dbReference type="ARBA" id="ARBA00022989"/>
    </source>
</evidence>